<dbReference type="NCBIfam" id="TIGR02167">
    <property type="entry name" value="Liste_lipo_26"/>
    <property type="match status" value="6"/>
</dbReference>
<dbReference type="InterPro" id="IPR024079">
    <property type="entry name" value="MetalloPept_cat_dom_sf"/>
</dbReference>
<proteinExistence type="predicted"/>
<dbReference type="SUPFAM" id="SSF55486">
    <property type="entry name" value="Metalloproteases ('zincins'), catalytic domain"/>
    <property type="match status" value="1"/>
</dbReference>
<organism evidence="1 2">
    <name type="scientific">Pediococcus stilesii</name>
    <dbReference type="NCBI Taxonomy" id="331679"/>
    <lineage>
        <taxon>Bacteria</taxon>
        <taxon>Bacillati</taxon>
        <taxon>Bacillota</taxon>
        <taxon>Bacilli</taxon>
        <taxon>Lactobacillales</taxon>
        <taxon>Lactobacillaceae</taxon>
        <taxon>Pediococcus</taxon>
    </lineage>
</organism>
<gene>
    <name evidence="1" type="ORF">FEZ51_09185</name>
</gene>
<dbReference type="Proteomes" id="UP000305541">
    <property type="component" value="Unassembled WGS sequence"/>
</dbReference>
<dbReference type="GO" id="GO:0008237">
    <property type="term" value="F:metallopeptidase activity"/>
    <property type="evidence" value="ECO:0007669"/>
    <property type="project" value="InterPro"/>
</dbReference>
<dbReference type="EMBL" id="VBTH01000021">
    <property type="protein sequence ID" value="TLQ03501.1"/>
    <property type="molecule type" value="Genomic_DNA"/>
</dbReference>
<protein>
    <submittedName>
        <fullName evidence="1">BspA family leucine-rich repeat surface protein</fullName>
    </submittedName>
</protein>
<dbReference type="OrthoDB" id="2265729at2"/>
<comment type="caution">
    <text evidence="1">The sequence shown here is derived from an EMBL/GenBank/DDBJ whole genome shotgun (WGS) entry which is preliminary data.</text>
</comment>
<name>A0A5R9BU25_9LACO</name>
<dbReference type="Pfam" id="PF03382">
    <property type="entry name" value="DUF285"/>
    <property type="match status" value="2"/>
</dbReference>
<dbReference type="InterPro" id="IPR005046">
    <property type="entry name" value="DUF285"/>
</dbReference>
<dbReference type="AlphaFoldDB" id="A0A5R9BU25"/>
<dbReference type="InterPro" id="IPR011889">
    <property type="entry name" value="Liste_lipo_26"/>
</dbReference>
<accession>A0A5R9BU25</accession>
<dbReference type="InterPro" id="IPR032675">
    <property type="entry name" value="LRR_dom_sf"/>
</dbReference>
<dbReference type="Pfam" id="PF12388">
    <property type="entry name" value="Peptidase_M57"/>
    <property type="match status" value="1"/>
</dbReference>
<dbReference type="SUPFAM" id="SSF52058">
    <property type="entry name" value="L domain-like"/>
    <property type="match status" value="1"/>
</dbReference>
<dbReference type="InterPro" id="IPR024653">
    <property type="entry name" value="Peptidase_M10/M27/M57"/>
</dbReference>
<reference evidence="1 2" key="1">
    <citation type="submission" date="2019-05" db="EMBL/GenBank/DDBJ databases">
        <title>The metagenome of a microbial culture collection derived from dairy environment covers the genomic content of the human microbiome.</title>
        <authorList>
            <person name="Roder T."/>
            <person name="Wuthrich D."/>
            <person name="Sattari Z."/>
            <person name="Von Ah U."/>
            <person name="Bar C."/>
            <person name="Ronchi F."/>
            <person name="Macpherson A.J."/>
            <person name="Ganal-Vonarburg S.C."/>
            <person name="Bruggmann R."/>
            <person name="Vergeres G."/>
        </authorList>
    </citation>
    <scope>NUCLEOTIDE SEQUENCE [LARGE SCALE GENOMIC DNA]</scope>
    <source>
        <strain evidence="1 2">FAM 18815</strain>
    </source>
</reference>
<evidence type="ECO:0000313" key="1">
    <source>
        <dbReference type="EMBL" id="TLQ03501.1"/>
    </source>
</evidence>
<dbReference type="Gene3D" id="3.40.390.10">
    <property type="entry name" value="Collagenase (Catalytic Domain)"/>
    <property type="match status" value="1"/>
</dbReference>
<dbReference type="Gene3D" id="3.80.10.10">
    <property type="entry name" value="Ribonuclease Inhibitor"/>
    <property type="match status" value="1"/>
</dbReference>
<sequence>MIKRSAVRIFMVILILFGISIVTQAQTSSASEKDSQTITREINGKSVRGTLVKWGDSNWALADDGELMLVDGDIGSPKQSLKNTLVSAGIDPALVKSIEFLQNTSASNVDSMFAYLPNLTKVTGLGKLKYEGSAKYMFHTDPQLTSVDLVGFNTSNITSMAGMFNITGISKLDLSSFDTSKVTSMAAMFDDSSKLTELNIQNFDTSNVTDMNYMFWGVPVKQLNVASFNTKSVTNMQAMFDHMKYVVELDLSNFNTEKVTTMEYMFLDSNVQKINLSSFDTQNVINMHSMFQHSVQIEALDLSTFSISDATNTKAMFTETNKLKNLKLGKQTQLKSDMNIPSVPSTDGYTGHWQNVGEGTVEKPSGDHVWTSVELMANFNAAGMGDDTFVWQKEVKSTSTINTGEITDYASDPNLTKYVSTATAPIKPYRYNVIIDKEYPLYSKIDDGQKEEQNTVDLGDKTGATVYNQKNMAATYSGGDKDGKKTNYVQVSFDGTKWYWINQDALNLDLKSRYPSENSKGIALINDMFLGSTVTYGDFSNLDVNSQMVSNAYNENGQIVYTSLAKESDFSGEDDPAKALKTFNDNLDKAAKSWNDSLGLEKPVLVNSSETDAKVTLKVVANPAGKGSATSNGNTGIDSELIKYAMDPTHENYEINLLYITMRHELGHSLGLDHSSNGQYYGMPDNYKFGIDDDVMNAIMVYEPNSWFPWTQKTITENDLSAVKLILANHNFENPQPQTKSVVTNRYVDKKLARMK</sequence>
<dbReference type="RefSeq" id="WP_138474845.1">
    <property type="nucleotide sequence ID" value="NZ_VBTH01000021.1"/>
</dbReference>
<evidence type="ECO:0000313" key="2">
    <source>
        <dbReference type="Proteomes" id="UP000305541"/>
    </source>
</evidence>